<reference evidence="1 2" key="1">
    <citation type="submission" date="2019-07" db="EMBL/GenBank/DDBJ databases">
        <title>Whole genome shotgun sequence of Halomonas halophila NBRC 102604.</title>
        <authorList>
            <person name="Hosoyama A."/>
            <person name="Uohara A."/>
            <person name="Ohji S."/>
            <person name="Ichikawa N."/>
        </authorList>
    </citation>
    <scope>NUCLEOTIDE SEQUENCE [LARGE SCALE GENOMIC DNA]</scope>
    <source>
        <strain evidence="1 2">NBRC 102604</strain>
    </source>
</reference>
<organism evidence="1 2">
    <name type="scientific">Halomonas halophila</name>
    <dbReference type="NCBI Taxonomy" id="29573"/>
    <lineage>
        <taxon>Bacteria</taxon>
        <taxon>Pseudomonadati</taxon>
        <taxon>Pseudomonadota</taxon>
        <taxon>Gammaproteobacteria</taxon>
        <taxon>Oceanospirillales</taxon>
        <taxon>Halomonadaceae</taxon>
        <taxon>Halomonas</taxon>
    </lineage>
</organism>
<accession>A0ABQ0U5Q7</accession>
<dbReference type="Proteomes" id="UP000321121">
    <property type="component" value="Unassembled WGS sequence"/>
</dbReference>
<keyword evidence="2" id="KW-1185">Reference proteome</keyword>
<comment type="caution">
    <text evidence="1">The sequence shown here is derived from an EMBL/GenBank/DDBJ whole genome shotgun (WGS) entry which is preliminary data.</text>
</comment>
<dbReference type="EMBL" id="BJUS01000006">
    <property type="protein sequence ID" value="GEK72349.1"/>
    <property type="molecule type" value="Genomic_DNA"/>
</dbReference>
<name>A0ABQ0U5Q7_9GAMM</name>
<evidence type="ECO:0000313" key="1">
    <source>
        <dbReference type="EMBL" id="GEK72349.1"/>
    </source>
</evidence>
<evidence type="ECO:0000313" key="2">
    <source>
        <dbReference type="Proteomes" id="UP000321121"/>
    </source>
</evidence>
<sequence length="66" mass="7252">MSRIFTVFADWLNCRATVTSYAVTDPYTMRQGPLDMAGMTASVVGNPGFQQAARQCRLDDCEGVET</sequence>
<proteinExistence type="predicted"/>
<protein>
    <submittedName>
        <fullName evidence="1">Uncharacterized protein</fullName>
    </submittedName>
</protein>
<gene>
    <name evidence="1" type="ORF">HHA04nite_08930</name>
</gene>